<evidence type="ECO:0000313" key="2">
    <source>
        <dbReference type="Proteomes" id="UP001163203"/>
    </source>
</evidence>
<sequence>MSTLEHLATAFFDHTRRNPLPEPCTVTLQAMRPEVEVQIEPGPTVAHLSGLLAWAATLDHVEARWGHTRYGDLHISVQGLTQGGVRLRVYGGISFDDCHGLVSLDGEGYQSVTLDELSTLRDLLQDGEAR</sequence>
<reference evidence="1" key="1">
    <citation type="submission" date="2022-11" db="EMBL/GenBank/DDBJ databases">
        <authorList>
            <person name="Mo P."/>
        </authorList>
    </citation>
    <scope>NUCLEOTIDE SEQUENCE</scope>
    <source>
        <strain evidence="1">HUAS 11-8</strain>
    </source>
</reference>
<proteinExistence type="predicted"/>
<dbReference type="Proteomes" id="UP001163203">
    <property type="component" value="Chromosome"/>
</dbReference>
<evidence type="ECO:0000313" key="1">
    <source>
        <dbReference type="EMBL" id="WAL65917.1"/>
    </source>
</evidence>
<organism evidence="1 2">
    <name type="scientific">Amycolatopsis cynarae</name>
    <dbReference type="NCBI Taxonomy" id="2995223"/>
    <lineage>
        <taxon>Bacteria</taxon>
        <taxon>Bacillati</taxon>
        <taxon>Actinomycetota</taxon>
        <taxon>Actinomycetes</taxon>
        <taxon>Pseudonocardiales</taxon>
        <taxon>Pseudonocardiaceae</taxon>
        <taxon>Amycolatopsis</taxon>
    </lineage>
</organism>
<dbReference type="EMBL" id="CP113836">
    <property type="protein sequence ID" value="WAL65917.1"/>
    <property type="molecule type" value="Genomic_DNA"/>
</dbReference>
<dbReference type="RefSeq" id="WP_268756063.1">
    <property type="nucleotide sequence ID" value="NZ_CP113836.1"/>
</dbReference>
<gene>
    <name evidence="1" type="ORF">ORV05_34535</name>
</gene>
<keyword evidence="2" id="KW-1185">Reference proteome</keyword>
<name>A0ABY7B3V7_9PSEU</name>
<protein>
    <submittedName>
        <fullName evidence="1">Uncharacterized protein</fullName>
    </submittedName>
</protein>
<accession>A0ABY7B3V7</accession>